<feature type="compositionally biased region" description="Basic and acidic residues" evidence="1">
    <location>
        <begin position="113"/>
        <end position="129"/>
    </location>
</feature>
<feature type="non-terminal residue" evidence="2">
    <location>
        <position position="1"/>
    </location>
</feature>
<feature type="compositionally biased region" description="Basic and acidic residues" evidence="1">
    <location>
        <begin position="80"/>
        <end position="99"/>
    </location>
</feature>
<proteinExistence type="predicted"/>
<feature type="compositionally biased region" description="Basic and acidic residues" evidence="1">
    <location>
        <begin position="141"/>
        <end position="153"/>
    </location>
</feature>
<dbReference type="GO" id="GO:0042796">
    <property type="term" value="P:snRNA transcription by RNA polymerase III"/>
    <property type="evidence" value="ECO:0007669"/>
    <property type="project" value="TreeGrafter"/>
</dbReference>
<evidence type="ECO:0000256" key="1">
    <source>
        <dbReference type="SAM" id="MobiDB-lite"/>
    </source>
</evidence>
<dbReference type="GO" id="GO:0045945">
    <property type="term" value="P:positive regulation of transcription by RNA polymerase III"/>
    <property type="evidence" value="ECO:0007669"/>
    <property type="project" value="TreeGrafter"/>
</dbReference>
<dbReference type="PANTHER" id="PTHR14633:SF3">
    <property type="entry name" value="LITTLE ELONGATION COMPLEX SUBUNIT 2"/>
    <property type="match status" value="1"/>
</dbReference>
<feature type="region of interest" description="Disordered" evidence="1">
    <location>
        <begin position="259"/>
        <end position="303"/>
    </location>
</feature>
<dbReference type="GO" id="GO:0042795">
    <property type="term" value="P:snRNA transcription by RNA polymerase II"/>
    <property type="evidence" value="ECO:0007669"/>
    <property type="project" value="TreeGrafter"/>
</dbReference>
<dbReference type="STRING" id="75743.A0A401QC44"/>
<name>A0A401QC44_SCYTO</name>
<reference evidence="2 3" key="1">
    <citation type="journal article" date="2018" name="Nat. Ecol. Evol.">
        <title>Shark genomes provide insights into elasmobranch evolution and the origin of vertebrates.</title>
        <authorList>
            <person name="Hara Y"/>
            <person name="Yamaguchi K"/>
            <person name="Onimaru K"/>
            <person name="Kadota M"/>
            <person name="Koyanagi M"/>
            <person name="Keeley SD"/>
            <person name="Tatsumi K"/>
            <person name="Tanaka K"/>
            <person name="Motone F"/>
            <person name="Kageyama Y"/>
            <person name="Nozu R"/>
            <person name="Adachi N"/>
            <person name="Nishimura O"/>
            <person name="Nakagawa R"/>
            <person name="Tanegashima C"/>
            <person name="Kiyatake I"/>
            <person name="Matsumoto R"/>
            <person name="Murakumo K"/>
            <person name="Nishida K"/>
            <person name="Terakita A"/>
            <person name="Kuratani S"/>
            <person name="Sato K"/>
            <person name="Hyodo S Kuraku.S."/>
        </authorList>
    </citation>
    <scope>NUCLEOTIDE SEQUENCE [LARGE SCALE GENOMIC DNA]</scope>
</reference>
<evidence type="ECO:0000313" key="2">
    <source>
        <dbReference type="EMBL" id="GCB82944.1"/>
    </source>
</evidence>
<comment type="caution">
    <text evidence="2">The sequence shown here is derived from an EMBL/GenBank/DDBJ whole genome shotgun (WGS) entry which is preliminary data.</text>
</comment>
<feature type="compositionally biased region" description="Basic and acidic residues" evidence="1">
    <location>
        <begin position="61"/>
        <end position="72"/>
    </location>
</feature>
<feature type="compositionally biased region" description="Polar residues" evidence="1">
    <location>
        <begin position="176"/>
        <end position="188"/>
    </location>
</feature>
<dbReference type="OrthoDB" id="6288737at2759"/>
<feature type="compositionally biased region" description="Polar residues" evidence="1">
    <location>
        <begin position="261"/>
        <end position="288"/>
    </location>
</feature>
<dbReference type="Proteomes" id="UP000288216">
    <property type="component" value="Unassembled WGS sequence"/>
</dbReference>
<sequence>DFQSCEHQRNLSTHESKDFDLAADFSELETFGSIGHGSGTQKSADARKRASFSSPPPRCPARVDDGKEDVTEGKSNSLEITKKIMQEKRLNVRQSKDDQGGGSTAEETTDCEGGCKSDQQETDSKDKGSGEGGSDTLLDTDLDKVAFVKELVSKRAGNVVDSDSDGERLVIDTSDMESTVKSVPSDSGSARGPKDDIPDTPRSPSPEPVAPSSQAQKPSGPRRKRKAAKPLSEELDPVGQILKMQCELLKPSCKRPVDQLRITQEQNSPRVNPTDSNPTAKHSATSFKNVPGSWHTPPQNTKRKNSNVLCVKSISLSLSLKYYI</sequence>
<protein>
    <submittedName>
        <fullName evidence="2">Uncharacterized protein</fullName>
    </submittedName>
</protein>
<dbReference type="PANTHER" id="PTHR14633">
    <property type="entry name" value="LITTLE ELONGATION COMPLEX SUBUNIT 2"/>
    <property type="match status" value="1"/>
</dbReference>
<accession>A0A401QC44</accession>
<gene>
    <name evidence="2" type="ORF">scyTo_0023961</name>
</gene>
<organism evidence="2 3">
    <name type="scientific">Scyliorhinus torazame</name>
    <name type="common">Cloudy catshark</name>
    <name type="synonym">Catulus torazame</name>
    <dbReference type="NCBI Taxonomy" id="75743"/>
    <lineage>
        <taxon>Eukaryota</taxon>
        <taxon>Metazoa</taxon>
        <taxon>Chordata</taxon>
        <taxon>Craniata</taxon>
        <taxon>Vertebrata</taxon>
        <taxon>Chondrichthyes</taxon>
        <taxon>Elasmobranchii</taxon>
        <taxon>Galeomorphii</taxon>
        <taxon>Galeoidea</taxon>
        <taxon>Carcharhiniformes</taxon>
        <taxon>Scyliorhinidae</taxon>
        <taxon>Scyliorhinus</taxon>
    </lineage>
</organism>
<dbReference type="EMBL" id="BFAA01036590">
    <property type="protein sequence ID" value="GCB82944.1"/>
    <property type="molecule type" value="Genomic_DNA"/>
</dbReference>
<keyword evidence="3" id="KW-1185">Reference proteome</keyword>
<feature type="region of interest" description="Disordered" evidence="1">
    <location>
        <begin position="31"/>
        <end position="237"/>
    </location>
</feature>
<evidence type="ECO:0000313" key="3">
    <source>
        <dbReference type="Proteomes" id="UP000288216"/>
    </source>
</evidence>
<dbReference type="AlphaFoldDB" id="A0A401QC44"/>